<evidence type="ECO:0000313" key="6">
    <source>
        <dbReference type="EMBL" id="CUB06395.1"/>
    </source>
</evidence>
<dbReference type="AlphaFoldDB" id="A0A0K6ITF8"/>
<dbReference type="InterPro" id="IPR035938">
    <property type="entry name" value="Hemerythrin-like_sf"/>
</dbReference>
<dbReference type="NCBIfam" id="NF002007">
    <property type="entry name" value="PRK00808.1"/>
    <property type="match status" value="1"/>
</dbReference>
<dbReference type="NCBIfam" id="NF033749">
    <property type="entry name" value="bact_hemeryth"/>
    <property type="match status" value="1"/>
</dbReference>
<keyword evidence="4" id="KW-0408">Iron</keyword>
<dbReference type="RefSeq" id="WP_055423094.1">
    <property type="nucleotide sequence ID" value="NZ_CYHH01000003.1"/>
</dbReference>
<sequence>MAKIVWTPDLDTEIEPIDQQHRQLVELINQLDDAQQGGDRAAIGKVIEGLIEYTVSHFAFEEALMEDAGYQFVRPHKKVHEIFVRRAKELQDRFLAGENVAGELQTMLGLWLLNHIRRDDASYVSAVKGAMVRLIEEKEEGGWLSRSLPPLPCSCGGTIFRFSLRW</sequence>
<gene>
    <name evidence="6" type="ORF">Ga0061068_103127</name>
</gene>
<dbReference type="CDD" id="cd12107">
    <property type="entry name" value="Hemerythrin"/>
    <property type="match status" value="1"/>
</dbReference>
<dbReference type="SUPFAM" id="SSF47188">
    <property type="entry name" value="Hemerythrin-like"/>
    <property type="match status" value="1"/>
</dbReference>
<dbReference type="PANTHER" id="PTHR37164:SF1">
    <property type="entry name" value="BACTERIOHEMERYTHRIN"/>
    <property type="match status" value="1"/>
</dbReference>
<evidence type="ECO:0000313" key="7">
    <source>
        <dbReference type="Proteomes" id="UP000182108"/>
    </source>
</evidence>
<feature type="domain" description="Hemerythrin-like" evidence="5">
    <location>
        <begin position="14"/>
        <end position="124"/>
    </location>
</feature>
<dbReference type="GO" id="GO:0046872">
    <property type="term" value="F:metal ion binding"/>
    <property type="evidence" value="ECO:0007669"/>
    <property type="project" value="UniProtKB-KW"/>
</dbReference>
<dbReference type="PROSITE" id="PS00550">
    <property type="entry name" value="HEMERYTHRINS"/>
    <property type="match status" value="1"/>
</dbReference>
<keyword evidence="3" id="KW-0479">Metal-binding</keyword>
<comment type="similarity">
    <text evidence="1">Belongs to the hemerythrin family.</text>
</comment>
<evidence type="ECO:0000256" key="3">
    <source>
        <dbReference type="ARBA" id="ARBA00022723"/>
    </source>
</evidence>
<dbReference type="InterPro" id="IPR050669">
    <property type="entry name" value="Hemerythrin"/>
</dbReference>
<organism evidence="6 7">
    <name type="scientific">Tepidiphilus thermophilus</name>
    <dbReference type="NCBI Taxonomy" id="876478"/>
    <lineage>
        <taxon>Bacteria</taxon>
        <taxon>Pseudomonadati</taxon>
        <taxon>Pseudomonadota</taxon>
        <taxon>Hydrogenophilia</taxon>
        <taxon>Hydrogenophilales</taxon>
        <taxon>Hydrogenophilaceae</taxon>
        <taxon>Tepidiphilus</taxon>
    </lineage>
</organism>
<dbReference type="InterPro" id="IPR016131">
    <property type="entry name" value="Haemerythrin_Fe_BS"/>
</dbReference>
<reference evidence="7" key="1">
    <citation type="submission" date="2015-08" db="EMBL/GenBank/DDBJ databases">
        <authorList>
            <person name="Babu N.S."/>
            <person name="Beckwith C.J."/>
            <person name="Beseler K.G."/>
            <person name="Brison A."/>
            <person name="Carone J.V."/>
            <person name="Caskin T.P."/>
            <person name="Diamond M."/>
            <person name="Durham M.E."/>
            <person name="Foxe J.M."/>
            <person name="Go M."/>
            <person name="Henderson B.A."/>
            <person name="Jones I.B."/>
            <person name="McGettigan J.A."/>
            <person name="Micheletti S.J."/>
            <person name="Nasrallah M.E."/>
            <person name="Ortiz D."/>
            <person name="Piller C.R."/>
            <person name="Privatt S.R."/>
            <person name="Schneider S.L."/>
            <person name="Sharp S."/>
            <person name="Smith T.C."/>
            <person name="Stanton J.D."/>
            <person name="Ullery H.E."/>
            <person name="Wilson R.J."/>
            <person name="Serrano M.G."/>
            <person name="Buck G."/>
            <person name="Lee V."/>
            <person name="Wang Y."/>
            <person name="Carvalho R."/>
            <person name="Voegtly L."/>
            <person name="Shi R."/>
            <person name="Duckworth R."/>
            <person name="Johnson A."/>
            <person name="Loviza R."/>
            <person name="Walstead R."/>
            <person name="Shah Z."/>
            <person name="Kiflezghi M."/>
            <person name="Wade K."/>
            <person name="Ball S.L."/>
            <person name="Bradley K.W."/>
            <person name="Asai D.J."/>
            <person name="Bowman C.A."/>
            <person name="Russell D.A."/>
            <person name="Pope W.H."/>
            <person name="Jacobs-Sera D."/>
            <person name="Hendrix R.W."/>
            <person name="Hatfull G.F."/>
        </authorList>
    </citation>
    <scope>NUCLEOTIDE SEQUENCE [LARGE SCALE GENOMIC DNA]</scope>
    <source>
        <strain evidence="7">JCM 19170</strain>
    </source>
</reference>
<dbReference type="Gene3D" id="1.20.120.50">
    <property type="entry name" value="Hemerythrin-like"/>
    <property type="match status" value="1"/>
</dbReference>
<proteinExistence type="inferred from homology"/>
<protein>
    <submittedName>
        <fullName evidence="6">Hemerythrin-like metal-binding domain</fullName>
    </submittedName>
</protein>
<keyword evidence="7" id="KW-1185">Reference proteome</keyword>
<evidence type="ECO:0000256" key="1">
    <source>
        <dbReference type="ARBA" id="ARBA00010587"/>
    </source>
</evidence>
<keyword evidence="2" id="KW-0813">Transport</keyword>
<dbReference type="EMBL" id="CYHH01000003">
    <property type="protein sequence ID" value="CUB06395.1"/>
    <property type="molecule type" value="Genomic_DNA"/>
</dbReference>
<dbReference type="OrthoDB" id="9765653at2"/>
<evidence type="ECO:0000259" key="5">
    <source>
        <dbReference type="Pfam" id="PF01814"/>
    </source>
</evidence>
<dbReference type="InterPro" id="IPR012827">
    <property type="entry name" value="Hemerythrin_metal-bd"/>
</dbReference>
<name>A0A0K6ITF8_9PROT</name>
<dbReference type="GO" id="GO:0005344">
    <property type="term" value="F:oxygen carrier activity"/>
    <property type="evidence" value="ECO:0007669"/>
    <property type="project" value="UniProtKB-KW"/>
</dbReference>
<dbReference type="PANTHER" id="PTHR37164">
    <property type="entry name" value="BACTERIOHEMERYTHRIN"/>
    <property type="match status" value="1"/>
</dbReference>
<dbReference type="Proteomes" id="UP000182108">
    <property type="component" value="Unassembled WGS sequence"/>
</dbReference>
<evidence type="ECO:0000256" key="4">
    <source>
        <dbReference type="ARBA" id="ARBA00023004"/>
    </source>
</evidence>
<accession>A0A0K6ITF8</accession>
<dbReference type="Pfam" id="PF01814">
    <property type="entry name" value="Hemerythrin"/>
    <property type="match status" value="1"/>
</dbReference>
<dbReference type="InterPro" id="IPR012312">
    <property type="entry name" value="Hemerythrin-like"/>
</dbReference>
<evidence type="ECO:0000256" key="2">
    <source>
        <dbReference type="ARBA" id="ARBA00022621"/>
    </source>
</evidence>
<keyword evidence="2" id="KW-0561">Oxygen transport</keyword>
<dbReference type="NCBIfam" id="TIGR02481">
    <property type="entry name" value="hemeryth_dom"/>
    <property type="match status" value="1"/>
</dbReference>